<dbReference type="RefSeq" id="WP_216063818.1">
    <property type="nucleotide sequence ID" value="NZ_CP123764.1"/>
</dbReference>
<dbReference type="Proteomes" id="UP001169760">
    <property type="component" value="Unassembled WGS sequence"/>
</dbReference>
<keyword evidence="1" id="KW-0732">Signal</keyword>
<evidence type="ECO:0000313" key="3">
    <source>
        <dbReference type="Proteomes" id="UP001169760"/>
    </source>
</evidence>
<dbReference type="EMBL" id="JAUOPB010000002">
    <property type="protein sequence ID" value="MDO6421458.1"/>
    <property type="molecule type" value="Genomic_DNA"/>
</dbReference>
<feature type="signal peptide" evidence="1">
    <location>
        <begin position="1"/>
        <end position="24"/>
    </location>
</feature>
<organism evidence="2 3">
    <name type="scientific">Saccharophagus degradans</name>
    <dbReference type="NCBI Taxonomy" id="86304"/>
    <lineage>
        <taxon>Bacteria</taxon>
        <taxon>Pseudomonadati</taxon>
        <taxon>Pseudomonadota</taxon>
        <taxon>Gammaproteobacteria</taxon>
        <taxon>Cellvibrionales</taxon>
        <taxon>Cellvibrionaceae</taxon>
        <taxon>Saccharophagus</taxon>
    </lineage>
</organism>
<dbReference type="AlphaFoldDB" id="A0AAW7X1G8"/>
<evidence type="ECO:0000256" key="1">
    <source>
        <dbReference type="SAM" id="SignalP"/>
    </source>
</evidence>
<dbReference type="PANTHER" id="PTHR36573:SF1">
    <property type="entry name" value="INTERMEMBRANE PHOSPHOLIPID TRANSPORT SYSTEM BINDING PROTEIN MLAC"/>
    <property type="match status" value="1"/>
</dbReference>
<feature type="chain" id="PRO_5043454317" evidence="1">
    <location>
        <begin position="25"/>
        <end position="203"/>
    </location>
</feature>
<accession>A0AAW7X1G8</accession>
<proteinExistence type="predicted"/>
<evidence type="ECO:0000313" key="2">
    <source>
        <dbReference type="EMBL" id="MDO6421458.1"/>
    </source>
</evidence>
<dbReference type="InterPro" id="IPR008869">
    <property type="entry name" value="MlaC/ttg2D"/>
</dbReference>
<dbReference type="PIRSF" id="PIRSF004649">
    <property type="entry name" value="MlaC"/>
    <property type="match status" value="1"/>
</dbReference>
<dbReference type="PANTHER" id="PTHR36573">
    <property type="entry name" value="INTERMEMBRANE PHOSPHOLIPID TRANSPORT SYSTEM BINDING PROTEIN MLAC"/>
    <property type="match status" value="1"/>
</dbReference>
<reference evidence="2" key="1">
    <citation type="submission" date="2023-07" db="EMBL/GenBank/DDBJ databases">
        <title>Genome content predicts the carbon catabolic preferences of heterotrophic bacteria.</title>
        <authorList>
            <person name="Gralka M."/>
        </authorList>
    </citation>
    <scope>NUCLEOTIDE SEQUENCE</scope>
    <source>
        <strain evidence="2">I3M17_2</strain>
    </source>
</reference>
<name>A0AAW7X1G8_9GAMM</name>
<sequence length="203" mass="22467">MKVQKIWSVIGVLMLAFASLNVSAQASVASPHQVVEKVTTDLLAEVKKSAELLKSDPDQYFADIEKILEVVVDFEFIAKNVMGVYWQKATPAQQAQFVKVFKRGMVKTYAKGMANYADLKIEVLPAEGEVAEYGKVTVMQKVTAADGINRVAYTMGRRNEPNAQWQLINVVLDGVNLGLTFRSQFAQLVKEHEGNLDASIAAW</sequence>
<dbReference type="Pfam" id="PF05494">
    <property type="entry name" value="MlaC"/>
    <property type="match status" value="1"/>
</dbReference>
<gene>
    <name evidence="2" type="ORF">Q4521_03135</name>
</gene>
<comment type="caution">
    <text evidence="2">The sequence shown here is derived from an EMBL/GenBank/DDBJ whole genome shotgun (WGS) entry which is preliminary data.</text>
</comment>
<protein>
    <submittedName>
        <fullName evidence="2">ABC transporter substrate-binding protein</fullName>
    </submittedName>
</protein>